<keyword evidence="2" id="KW-1185">Reference proteome</keyword>
<dbReference type="Proteomes" id="UP001239111">
    <property type="component" value="Chromosome 1"/>
</dbReference>
<comment type="caution">
    <text evidence="1">The sequence shown here is derived from an EMBL/GenBank/DDBJ whole genome shotgun (WGS) entry which is preliminary data.</text>
</comment>
<organism evidence="1 2">
    <name type="scientific">Eretmocerus hayati</name>
    <dbReference type="NCBI Taxonomy" id="131215"/>
    <lineage>
        <taxon>Eukaryota</taxon>
        <taxon>Metazoa</taxon>
        <taxon>Ecdysozoa</taxon>
        <taxon>Arthropoda</taxon>
        <taxon>Hexapoda</taxon>
        <taxon>Insecta</taxon>
        <taxon>Pterygota</taxon>
        <taxon>Neoptera</taxon>
        <taxon>Endopterygota</taxon>
        <taxon>Hymenoptera</taxon>
        <taxon>Apocrita</taxon>
        <taxon>Proctotrupomorpha</taxon>
        <taxon>Chalcidoidea</taxon>
        <taxon>Aphelinidae</taxon>
        <taxon>Aphelininae</taxon>
        <taxon>Eretmocerus</taxon>
    </lineage>
</organism>
<dbReference type="EMBL" id="CM056741">
    <property type="protein sequence ID" value="KAJ8688556.1"/>
    <property type="molecule type" value="Genomic_DNA"/>
</dbReference>
<gene>
    <name evidence="1" type="ORF">QAD02_024351</name>
</gene>
<accession>A0ACC2Q0N3</accession>
<proteinExistence type="predicted"/>
<reference evidence="1" key="1">
    <citation type="submission" date="2023-04" db="EMBL/GenBank/DDBJ databases">
        <title>A chromosome-level genome assembly of the parasitoid wasp Eretmocerus hayati.</title>
        <authorList>
            <person name="Zhong Y."/>
            <person name="Liu S."/>
            <person name="Liu Y."/>
        </authorList>
    </citation>
    <scope>NUCLEOTIDE SEQUENCE</scope>
    <source>
        <strain evidence="1">ZJU_SS_LIU_2023</strain>
    </source>
</reference>
<evidence type="ECO:0000313" key="1">
    <source>
        <dbReference type="EMBL" id="KAJ8688556.1"/>
    </source>
</evidence>
<name>A0ACC2Q0N3_9HYME</name>
<sequence length="167" mass="19115">MDVYVASENYRARRLLFGYSMPVAMPGRTLAYLQNLQFQFPLPTNSSFFTEFFRSGRRRRQARATDDRAVFYRMVEHELERRGRPGRDCIKRSICESAETPLKDDGLMGEIFHVLLTPDYGNSVNVDSSYKEAAEVGRMGQDCSKAFSACPEGLGILDHVSEVLEYY</sequence>
<evidence type="ECO:0000313" key="2">
    <source>
        <dbReference type="Proteomes" id="UP001239111"/>
    </source>
</evidence>
<protein>
    <submittedName>
        <fullName evidence="1">Uncharacterized protein</fullName>
    </submittedName>
</protein>